<dbReference type="RefSeq" id="WP_305998861.1">
    <property type="nucleotide sequence ID" value="NZ_JASNFN010000004.1"/>
</dbReference>
<organism evidence="1 2">
    <name type="scientific">Blastococcus carthaginiensis</name>
    <dbReference type="NCBI Taxonomy" id="3050034"/>
    <lineage>
        <taxon>Bacteria</taxon>
        <taxon>Bacillati</taxon>
        <taxon>Actinomycetota</taxon>
        <taxon>Actinomycetes</taxon>
        <taxon>Geodermatophilales</taxon>
        <taxon>Geodermatophilaceae</taxon>
        <taxon>Blastococcus</taxon>
    </lineage>
</organism>
<reference evidence="2" key="1">
    <citation type="submission" date="2023-05" db="EMBL/GenBank/DDBJ databases">
        <title>Draft genome of Pseudofrankia sp. BMG5.37.</title>
        <authorList>
            <person name="Gtari M."/>
            <person name="Ghodhbane F."/>
            <person name="Sbissi I."/>
        </authorList>
    </citation>
    <scope>NUCLEOTIDE SEQUENCE [LARGE SCALE GENOMIC DNA]</scope>
    <source>
        <strain evidence="2">BMG 814</strain>
    </source>
</reference>
<gene>
    <name evidence="1" type="ORF">QOZ88_05880</name>
</gene>
<dbReference type="EMBL" id="JASNFN010000004">
    <property type="protein sequence ID" value="MDP5182159.1"/>
    <property type="molecule type" value="Genomic_DNA"/>
</dbReference>
<comment type="caution">
    <text evidence="1">The sequence shown here is derived from an EMBL/GenBank/DDBJ whole genome shotgun (WGS) entry which is preliminary data.</text>
</comment>
<evidence type="ECO:0000313" key="1">
    <source>
        <dbReference type="EMBL" id="MDP5182159.1"/>
    </source>
</evidence>
<proteinExistence type="predicted"/>
<accession>A0ABT9I9B9</accession>
<dbReference type="Proteomes" id="UP001233673">
    <property type="component" value="Unassembled WGS sequence"/>
</dbReference>
<evidence type="ECO:0008006" key="3">
    <source>
        <dbReference type="Google" id="ProtNLM"/>
    </source>
</evidence>
<name>A0ABT9I9B9_9ACTN</name>
<evidence type="ECO:0000313" key="2">
    <source>
        <dbReference type="Proteomes" id="UP001233673"/>
    </source>
</evidence>
<keyword evidence="2" id="KW-1185">Reference proteome</keyword>
<protein>
    <recommendedName>
        <fullName evidence="3">MarR family transcriptional regulator</fullName>
    </recommendedName>
</protein>
<sequence length="55" mass="6187">MDRHPREEPSAMHRAFAKELRQMFVALQQEGFTTMEALTVIGQVIAANTGNGRQD</sequence>